<dbReference type="InterPro" id="IPR006037">
    <property type="entry name" value="RCK_C"/>
</dbReference>
<comment type="subcellular location">
    <subcellularLocation>
        <location evidence="1">Membrane</location>
        <topology evidence="1">Multi-pass membrane protein</topology>
    </subcellularLocation>
</comment>
<keyword evidence="3 8" id="KW-0812">Transmembrane</keyword>
<evidence type="ECO:0000313" key="10">
    <source>
        <dbReference type="EMBL" id="KAL3804994.1"/>
    </source>
</evidence>
<accession>A0ABD3QXJ8</accession>
<feature type="compositionally biased region" description="Polar residues" evidence="7">
    <location>
        <begin position="1624"/>
        <end position="1642"/>
    </location>
</feature>
<dbReference type="Gene3D" id="3.30.70.1450">
    <property type="entry name" value="Regulator of K+ conductance, C-terminal domain"/>
    <property type="match status" value="4"/>
</dbReference>
<dbReference type="Pfam" id="PF03600">
    <property type="entry name" value="CitMHS"/>
    <property type="match status" value="1"/>
</dbReference>
<dbReference type="InterPro" id="IPR045865">
    <property type="entry name" value="ACT-like_dom_sf"/>
</dbReference>
<gene>
    <name evidence="10" type="ORF">ACHAWO_001852</name>
</gene>
<dbReference type="InterPro" id="IPR051679">
    <property type="entry name" value="DASS-Related_Transporters"/>
</dbReference>
<protein>
    <recommendedName>
        <fullName evidence="9">RCK C-terminal domain-containing protein</fullName>
    </recommendedName>
</protein>
<feature type="transmembrane region" description="Helical" evidence="8">
    <location>
        <begin position="114"/>
        <end position="138"/>
    </location>
</feature>
<feature type="transmembrane region" description="Helical" evidence="8">
    <location>
        <begin position="41"/>
        <end position="58"/>
    </location>
</feature>
<feature type="transmembrane region" description="Helical" evidence="8">
    <location>
        <begin position="849"/>
        <end position="867"/>
    </location>
</feature>
<evidence type="ECO:0000256" key="6">
    <source>
        <dbReference type="ARBA" id="ARBA00023136"/>
    </source>
</evidence>
<feature type="compositionally biased region" description="Basic and acidic residues" evidence="7">
    <location>
        <begin position="1070"/>
        <end position="1082"/>
    </location>
</feature>
<evidence type="ECO:0000256" key="1">
    <source>
        <dbReference type="ARBA" id="ARBA00004141"/>
    </source>
</evidence>
<feature type="transmembrane region" description="Helical" evidence="8">
    <location>
        <begin position="919"/>
        <end position="949"/>
    </location>
</feature>
<evidence type="ECO:0000259" key="9">
    <source>
        <dbReference type="PROSITE" id="PS51202"/>
    </source>
</evidence>
<dbReference type="InterPro" id="IPR004680">
    <property type="entry name" value="Cit_transptr-like_dom"/>
</dbReference>
<feature type="domain" description="RCK C-terminal" evidence="9">
    <location>
        <begin position="226"/>
        <end position="312"/>
    </location>
</feature>
<keyword evidence="2" id="KW-0813">Transport</keyword>
<feature type="region of interest" description="Disordered" evidence="7">
    <location>
        <begin position="1508"/>
        <end position="1542"/>
    </location>
</feature>
<dbReference type="PROSITE" id="PS51202">
    <property type="entry name" value="RCK_C"/>
    <property type="match status" value="2"/>
</dbReference>
<reference evidence="10 11" key="1">
    <citation type="submission" date="2024-10" db="EMBL/GenBank/DDBJ databases">
        <title>Updated reference genomes for cyclostephanoid diatoms.</title>
        <authorList>
            <person name="Roberts W.R."/>
            <person name="Alverson A.J."/>
        </authorList>
    </citation>
    <scope>NUCLEOTIDE SEQUENCE [LARGE SCALE GENOMIC DNA]</scope>
    <source>
        <strain evidence="10 11">AJA010-31</strain>
    </source>
</reference>
<feature type="transmembrane region" description="Helical" evidence="8">
    <location>
        <begin position="150"/>
        <end position="177"/>
    </location>
</feature>
<evidence type="ECO:0000256" key="2">
    <source>
        <dbReference type="ARBA" id="ARBA00022448"/>
    </source>
</evidence>
<feature type="transmembrane region" description="Helical" evidence="8">
    <location>
        <begin position="992"/>
        <end position="1012"/>
    </location>
</feature>
<dbReference type="PANTHER" id="PTHR43652:SF2">
    <property type="entry name" value="BASIC AMINO ACID ANTIPORTER YFCC-RELATED"/>
    <property type="match status" value="1"/>
</dbReference>
<feature type="compositionally biased region" description="Acidic residues" evidence="7">
    <location>
        <begin position="1155"/>
        <end position="1190"/>
    </location>
</feature>
<name>A0ABD3QXJ8_9STRA</name>
<evidence type="ECO:0000256" key="5">
    <source>
        <dbReference type="ARBA" id="ARBA00022989"/>
    </source>
</evidence>
<keyword evidence="11" id="KW-1185">Reference proteome</keyword>
<keyword evidence="6 8" id="KW-0472">Membrane</keyword>
<feature type="region of interest" description="Disordered" evidence="7">
    <location>
        <begin position="1116"/>
        <end position="1136"/>
    </location>
</feature>
<dbReference type="Proteomes" id="UP001530400">
    <property type="component" value="Unassembled WGS sequence"/>
</dbReference>
<keyword evidence="5 8" id="KW-1133">Transmembrane helix</keyword>
<evidence type="ECO:0000256" key="8">
    <source>
        <dbReference type="SAM" id="Phobius"/>
    </source>
</evidence>
<dbReference type="Pfam" id="PF02080">
    <property type="entry name" value="TrkA_C"/>
    <property type="match status" value="1"/>
</dbReference>
<proteinExistence type="predicted"/>
<feature type="region of interest" description="Disordered" evidence="7">
    <location>
        <begin position="1704"/>
        <end position="1726"/>
    </location>
</feature>
<dbReference type="EMBL" id="JALLPJ020000016">
    <property type="protein sequence ID" value="KAL3804994.1"/>
    <property type="molecule type" value="Genomic_DNA"/>
</dbReference>
<evidence type="ECO:0000313" key="11">
    <source>
        <dbReference type="Proteomes" id="UP001530400"/>
    </source>
</evidence>
<dbReference type="GO" id="GO:0016020">
    <property type="term" value="C:membrane"/>
    <property type="evidence" value="ECO:0007669"/>
    <property type="project" value="UniProtKB-SubCell"/>
</dbReference>
<dbReference type="SUPFAM" id="SSF55021">
    <property type="entry name" value="ACT-like"/>
    <property type="match status" value="1"/>
</dbReference>
<evidence type="ECO:0000256" key="7">
    <source>
        <dbReference type="SAM" id="MobiDB-lite"/>
    </source>
</evidence>
<dbReference type="SUPFAM" id="SSF116726">
    <property type="entry name" value="TrkA C-terminal domain-like"/>
    <property type="match status" value="4"/>
</dbReference>
<feature type="transmembrane region" description="Helical" evidence="8">
    <location>
        <begin position="879"/>
        <end position="907"/>
    </location>
</feature>
<feature type="region of interest" description="Disordered" evidence="7">
    <location>
        <begin position="1155"/>
        <end position="1221"/>
    </location>
</feature>
<feature type="region of interest" description="Disordered" evidence="7">
    <location>
        <begin position="1622"/>
        <end position="1649"/>
    </location>
</feature>
<feature type="region of interest" description="Disordered" evidence="7">
    <location>
        <begin position="1070"/>
        <end position="1093"/>
    </location>
</feature>
<keyword evidence="4" id="KW-0677">Repeat</keyword>
<evidence type="ECO:0000256" key="3">
    <source>
        <dbReference type="ARBA" id="ARBA00022692"/>
    </source>
</evidence>
<feature type="domain" description="RCK C-terminal" evidence="9">
    <location>
        <begin position="524"/>
        <end position="610"/>
    </location>
</feature>
<feature type="transmembrane region" description="Helical" evidence="8">
    <location>
        <begin position="15"/>
        <end position="34"/>
    </location>
</feature>
<feature type="transmembrane region" description="Helical" evidence="8">
    <location>
        <begin position="961"/>
        <end position="980"/>
    </location>
</feature>
<dbReference type="PANTHER" id="PTHR43652">
    <property type="entry name" value="BASIC AMINO ACID ANTIPORTER YFCC-RELATED"/>
    <property type="match status" value="1"/>
</dbReference>
<sequence>MDETAAPTATPPPASWEWIFTLSVLTVMFAVLIQDKIGTDSVMLTALTLFYISGIISVDEALKGFSSQGLLTVLVLFVVAEGLNKTGALNWYVGKLFGMPRTLAGAQLRVMVPVVVLSGFINDTPLVMVTLPIVIQWAKKINFNLRCLLIPLSFAALLGGVCTIIGTSTNLIVMGLLMERYPDNPSFTSMSLFALGRYGVPVALWGVAYIISMTPVLLIRTKEHWAQLKTSSSDTDDLLLGARLTQWSPAAGRTIKRSGLRDTGGVYLVRVKRRATGNVHTVSPEFVLEVGDILYFTGLISSFGAFCEEHGLEMITNEVEDDVQVDVSSQDVPSLTRTFSATPTADSPTRSSKVWGYEYDVDDSQDQMAPLSSSLSSPRPIAEVLSPQEIQLRQKLDTLGISLDSLMDSTSDERMRIVFNIQDSIRGEDSHYQTNLSPSASRVVVAKQEQDVIVIAIDAFDRPGLLLDISKVLARLNLELHHTEAAVRNFRSLSIWRCEQAHSTTNQDVEQIWSVVHSLFSKESGAEAIRLRGLQVLRARVRHGSRLVGKSLLDLNFRQMYKAAIVAIQKTDGKVYTEELSSVTFDIGDILVLQASEHSPLVELSEESSSKVDLSFDTSTLDADEDIEHLSGRNEKEAVWNDLEVLQAPNNGNGVTREFLTAMTVAQGSRLVGKTVEQAGIDKLPGVFLVSIDRPFTVPDTSPPVESFSTIPMTEMMTEGDVLWFSGAASEVGDLRKIPGLSLYESGQVMKINEKVQNRRLVEAVVSRNGPLDGRTVKEIKFRTVYGAAVIAVHREGRRVHELPNQQDKAFTLIAEVEGSSPPRFRMLIPAVVLTVGAYVCYMLKLSSLFGTAMVAAILMVMVGVLSESEARSAVRWEIYLTIAPAFGVGQALINSGVAGAMATFLVNLGHSMGIGDAGLLGAVYIATVLISQVVANNAAAALIFPIAMEAAELAGLDLELMAFAIMLAASAAFMTPFGYQTNLMVMGPGGYNTMDFLIFGTPMQLVLALALQPSIFDTRDNTMSRSNEAAAKMFAELHREMELTAPSKSESGQNVKRHPRHLLPELTKKRKSLERADRSEMAVEVEDDGKRRMRGSKVAFEDVVLNSMPMMVGGNSVYKSEEDGNLSAMEEEEEDYDDAIDADDILDDVDELGINIDDEDEDFDEYQDDDSGEDDDGYDNMEEDAEQDQTVDAPRLPAVSATEGQNNGEKRKTTRKSTAGRRRKIYRLRDFASHRLALRHGEALGAHIRGDSEAAVQKLTEVAKAAPGAPQVYSSLGMVYESMLEDLEKKNNADGGSMSVQSQQRRLELANKTYASLHIAAVLCKRDFTLWERSGDTAMRLVHMYNAMIDNADSSEQVDEWQKERTQWIDHALSAYTSADNLRPPGVDVPCKLARVHIEVGNFIDALSIVTGLRSRGSLEGSYPCWLLYADLMMKIGFECKMWNLGTSTGQSYMAKRWLRKYSVTFDWKERRLQALCLALEAAAGSKSCAELSKRMKKRTNQLFVDEAGKDNEQDNADLASKNDESAEIDSETAANADATDQQQEHVAATTAESSEPVAKTKSYEEERCSLVKRNEIELQKFDWKSNGMNLIEGSHVHRDRMAARAALIEKHRESIRDLARRSINNTQQTVNEPKESTQSPSDDDDAEALQLPLQASCATVCQIAALLLTQCVQSKLYDDGLVAARSVLSYYKERIARHKQRLDKLERRRTRSKPSQGYAQPGFDYDTLNFESDESDADDPDPFISDEEDLDQPEYLDALHKGILPVDIRAFYSLCLVGAGGQDFLAMSYLEKVMVSDELELVDSDVCKDSNNAWTLFRTQFNLDLNKTSFLALIVDIVKTKTLSQRHKLEEMLRLHLSLLDKKHGLDQIVSSTDKRLKADALKILFASLKMMLESAEMDLESFMESNKSDPEALKNVVGRALAALNTIIRFQHVFWHPNSGIDSSLPTASLETMGIISSAMSILSHVLTISTNDKDMIKAILLKAQLIINLICDARNSDIMKTSDERLSESWTSFPLPCDWQSSFHRSLSTLAYNLCVGCCVSSFSGWSNDEFNLDLLHSRVDSNIFGLNMDGSCVAGFLSSEAEISISRQWEHINQLLPNLEVLRYQAQLNQRKDKEWYKTIKRHAKHASKIAAFKEDEGVITLLSFSAICLVAGENSDDAGEKDCLLRIAMSVILPMTRFSIDKDVWDAKIGSSAINEINETSIGYYVDENLQWMGPTKDARKSTTSQSNPKQLRDQFTRRTLSKPRSTVRRTNRTGFFGIQISTSVMLSEWNQDELREPRSDASADARFAMSAVDSAMKNLKKSRTIAALERSSLDVAAGLVKVASFEECHNPFLCLQQAAIYAAMGQKLGNSDEPFKAFLPLQKKCTALNALVILGRADCLRAIHFLESAQFLCSWVAKVCSLCRSHLEDELPWTSRWKVIGAYLSFVAANIDGTASEIGTKLSDWEEVVKQEISYGKADATMLLNSRKYSIDEASKTDDLEVGSIHHDVDTPQSFKSTAKDEQSVEFDMFGDDIDDQADGNDDFLFENMNWAPV</sequence>
<evidence type="ECO:0000256" key="4">
    <source>
        <dbReference type="ARBA" id="ARBA00022737"/>
    </source>
</evidence>
<comment type="caution">
    <text evidence="10">The sequence shown here is derived from an EMBL/GenBank/DDBJ whole genome shotgun (WGS) entry which is preliminary data.</text>
</comment>
<dbReference type="InterPro" id="IPR036721">
    <property type="entry name" value="RCK_C_sf"/>
</dbReference>
<feature type="transmembrane region" description="Helical" evidence="8">
    <location>
        <begin position="198"/>
        <end position="219"/>
    </location>
</feature>
<feature type="transmembrane region" description="Helical" evidence="8">
    <location>
        <begin position="70"/>
        <end position="93"/>
    </location>
</feature>
<feature type="compositionally biased region" description="Basic residues" evidence="7">
    <location>
        <begin position="1704"/>
        <end position="1714"/>
    </location>
</feature>
<feature type="transmembrane region" description="Helical" evidence="8">
    <location>
        <begin position="825"/>
        <end position="842"/>
    </location>
</feature>
<organism evidence="10 11">
    <name type="scientific">Cyclotella atomus</name>
    <dbReference type="NCBI Taxonomy" id="382360"/>
    <lineage>
        <taxon>Eukaryota</taxon>
        <taxon>Sar</taxon>
        <taxon>Stramenopiles</taxon>
        <taxon>Ochrophyta</taxon>
        <taxon>Bacillariophyta</taxon>
        <taxon>Coscinodiscophyceae</taxon>
        <taxon>Thalassiosirophycidae</taxon>
        <taxon>Stephanodiscales</taxon>
        <taxon>Stephanodiscaceae</taxon>
        <taxon>Cyclotella</taxon>
    </lineage>
</organism>